<protein>
    <submittedName>
        <fullName evidence="2">LAFE_0G04764g1_1</fullName>
    </submittedName>
</protein>
<feature type="compositionally biased region" description="Polar residues" evidence="1">
    <location>
        <begin position="104"/>
        <end position="118"/>
    </location>
</feature>
<gene>
    <name evidence="2" type="ORF">LAFE_0G04764G</name>
</gene>
<sequence length="153" mass="16859">MVRYSSVPWSRFPLPSFGPAHFCWSCGDYRFRSLFATFVRRTLPAPRCAPGAWRRLGGSPPCPGFRSRRDPAVSAAGSRKKRFPLRVPPLPSAPLGVSLAKSGKSPSRGVSGNETPNTGGYGPRRCPLGPQEALLRQENDSRWDVSRKSRPHN</sequence>
<accession>A0A1G4MHG9</accession>
<organism evidence="2 3">
    <name type="scientific">Lachancea fermentati</name>
    <name type="common">Zygosaccharomyces fermentati</name>
    <dbReference type="NCBI Taxonomy" id="4955"/>
    <lineage>
        <taxon>Eukaryota</taxon>
        <taxon>Fungi</taxon>
        <taxon>Dikarya</taxon>
        <taxon>Ascomycota</taxon>
        <taxon>Saccharomycotina</taxon>
        <taxon>Saccharomycetes</taxon>
        <taxon>Saccharomycetales</taxon>
        <taxon>Saccharomycetaceae</taxon>
        <taxon>Lachancea</taxon>
    </lineage>
</organism>
<proteinExistence type="predicted"/>
<keyword evidence="3" id="KW-1185">Reference proteome</keyword>
<feature type="compositionally biased region" description="Basic and acidic residues" evidence="1">
    <location>
        <begin position="135"/>
        <end position="147"/>
    </location>
</feature>
<dbReference type="AlphaFoldDB" id="A0A1G4MHG9"/>
<evidence type="ECO:0000256" key="1">
    <source>
        <dbReference type="SAM" id="MobiDB-lite"/>
    </source>
</evidence>
<dbReference type="EMBL" id="LT598486">
    <property type="protein sequence ID" value="SCW03180.1"/>
    <property type="molecule type" value="Genomic_DNA"/>
</dbReference>
<reference evidence="2 3" key="1">
    <citation type="submission" date="2016-03" db="EMBL/GenBank/DDBJ databases">
        <authorList>
            <person name="Devillers H."/>
        </authorList>
    </citation>
    <scope>NUCLEOTIDE SEQUENCE [LARGE SCALE GENOMIC DNA]</scope>
    <source>
        <strain evidence="2">CBS 6772</strain>
    </source>
</reference>
<dbReference type="Proteomes" id="UP000190831">
    <property type="component" value="Chromosome G"/>
</dbReference>
<evidence type="ECO:0000313" key="2">
    <source>
        <dbReference type="EMBL" id="SCW03180.1"/>
    </source>
</evidence>
<evidence type="ECO:0000313" key="3">
    <source>
        <dbReference type="Proteomes" id="UP000190831"/>
    </source>
</evidence>
<feature type="region of interest" description="Disordered" evidence="1">
    <location>
        <begin position="59"/>
        <end position="153"/>
    </location>
</feature>
<name>A0A1G4MHG9_LACFM</name>